<dbReference type="OrthoDB" id="10253098at2759"/>
<keyword evidence="6 9" id="KW-0539">Nucleus</keyword>
<comment type="subunit">
    <text evidence="9">Component of the HAT-B complex composed of at least HAT1 and HAT2. The HAT-B complex binds to histone H4 tail.</text>
</comment>
<evidence type="ECO:0000313" key="15">
    <source>
        <dbReference type="Proteomes" id="UP000070501"/>
    </source>
</evidence>
<dbReference type="CDD" id="cd04301">
    <property type="entry name" value="NAT_SF"/>
    <property type="match status" value="1"/>
</dbReference>
<keyword evidence="7 9" id="KW-0012">Acyltransferase</keyword>
<dbReference type="Gene3D" id="3.40.630.30">
    <property type="match status" value="1"/>
</dbReference>
<gene>
    <name evidence="14" type="ORF">Micbo1qcDRAFT_159912</name>
</gene>
<dbReference type="InterPro" id="IPR016181">
    <property type="entry name" value="Acyl_CoA_acyltransferase"/>
</dbReference>
<comment type="similarity">
    <text evidence="2 9">Belongs to the HAT1 family.</text>
</comment>
<evidence type="ECO:0000256" key="6">
    <source>
        <dbReference type="ARBA" id="ARBA00023242"/>
    </source>
</evidence>
<evidence type="ECO:0000256" key="1">
    <source>
        <dbReference type="ARBA" id="ARBA00004123"/>
    </source>
</evidence>
<dbReference type="SUPFAM" id="SSF55729">
    <property type="entry name" value="Acyl-CoA N-acyltransferases (Nat)"/>
    <property type="match status" value="1"/>
</dbReference>
<evidence type="ECO:0000256" key="9">
    <source>
        <dbReference type="PIRNR" id="PIRNR038084"/>
    </source>
</evidence>
<dbReference type="GO" id="GO:0042393">
    <property type="term" value="F:histone binding"/>
    <property type="evidence" value="ECO:0007669"/>
    <property type="project" value="InterPro"/>
</dbReference>
<dbReference type="PIRSF" id="PIRSF038084">
    <property type="entry name" value="HAT-B_cat"/>
    <property type="match status" value="1"/>
</dbReference>
<comment type="catalytic activity">
    <reaction evidence="8 9">
        <text>L-lysyl-[protein] + acetyl-CoA = N(6)-acetyl-L-lysyl-[protein] + CoA + H(+)</text>
        <dbReference type="Rhea" id="RHEA:45948"/>
        <dbReference type="Rhea" id="RHEA-COMP:9752"/>
        <dbReference type="Rhea" id="RHEA-COMP:10731"/>
        <dbReference type="ChEBI" id="CHEBI:15378"/>
        <dbReference type="ChEBI" id="CHEBI:29969"/>
        <dbReference type="ChEBI" id="CHEBI:57287"/>
        <dbReference type="ChEBI" id="CHEBI:57288"/>
        <dbReference type="ChEBI" id="CHEBI:61930"/>
        <dbReference type="EC" id="2.3.1.48"/>
    </reaction>
</comment>
<evidence type="ECO:0000259" key="13">
    <source>
        <dbReference type="Pfam" id="PF10394"/>
    </source>
</evidence>
<dbReference type="EC" id="2.3.1.48" evidence="3 9"/>
<dbReference type="Pfam" id="PF10394">
    <property type="entry name" value="Hat1_N"/>
    <property type="match status" value="1"/>
</dbReference>
<keyword evidence="9" id="KW-0963">Cytoplasm</keyword>
<proteinExistence type="inferred from homology"/>
<feature type="domain" description="Histone acetyl transferase HAT1 N-terminal" evidence="13">
    <location>
        <begin position="6"/>
        <end position="161"/>
    </location>
</feature>
<evidence type="ECO:0000256" key="10">
    <source>
        <dbReference type="PIRSR" id="PIRSR038084-1"/>
    </source>
</evidence>
<reference evidence="15" key="1">
    <citation type="submission" date="2016-02" db="EMBL/GenBank/DDBJ databases">
        <title>Draft genome sequence of Microdochium bolleyi, a fungal endophyte of beachgrass.</title>
        <authorList>
            <consortium name="DOE Joint Genome Institute"/>
            <person name="David A.S."/>
            <person name="May G."/>
            <person name="Haridas S."/>
            <person name="Lim J."/>
            <person name="Wang M."/>
            <person name="Labutti K."/>
            <person name="Lipzen A."/>
            <person name="Barry K."/>
            <person name="Grigoriev I.V."/>
        </authorList>
    </citation>
    <scope>NUCLEOTIDE SEQUENCE [LARGE SCALE GENOMIC DNA]</scope>
    <source>
        <strain evidence="15">J235TASD1</strain>
    </source>
</reference>
<dbReference type="Proteomes" id="UP000070501">
    <property type="component" value="Unassembled WGS sequence"/>
</dbReference>
<protein>
    <recommendedName>
        <fullName evidence="4 9">Histone acetyltransferase type B catalytic subunit</fullName>
        <ecNumber evidence="3 9">2.3.1.48</ecNumber>
    </recommendedName>
</protein>
<comment type="subcellular location">
    <subcellularLocation>
        <location evidence="9">Cytoplasm</location>
    </subcellularLocation>
    <subcellularLocation>
        <location evidence="1 9">Nucleus</location>
    </subcellularLocation>
</comment>
<feature type="active site" description="Proton donor/acceptor" evidence="10">
    <location>
        <position position="291"/>
    </location>
</feature>
<dbReference type="Pfam" id="PF21184">
    <property type="entry name" value="HAT1_C_fung"/>
    <property type="match status" value="1"/>
</dbReference>
<evidence type="ECO:0000256" key="2">
    <source>
        <dbReference type="ARBA" id="ARBA00010543"/>
    </source>
</evidence>
<feature type="region of interest" description="Interaction with histone H4 N-terminus" evidence="11">
    <location>
        <begin position="205"/>
        <end position="207"/>
    </location>
</feature>
<dbReference type="GO" id="GO:0031509">
    <property type="term" value="P:subtelomeric heterochromatin formation"/>
    <property type="evidence" value="ECO:0007669"/>
    <property type="project" value="InterPro"/>
</dbReference>
<dbReference type="STRING" id="196109.A0A136JC65"/>
<dbReference type="InterPro" id="IPR037113">
    <property type="entry name" value="Hat1_N_sf"/>
</dbReference>
<accession>A0A136JC65</accession>
<evidence type="ECO:0000256" key="8">
    <source>
        <dbReference type="ARBA" id="ARBA00048017"/>
    </source>
</evidence>
<dbReference type="InterPro" id="IPR017380">
    <property type="entry name" value="Hist_AcTrfase_B-typ_cat-su"/>
</dbReference>
<name>A0A136JC65_9PEZI</name>
<keyword evidence="15" id="KW-1185">Reference proteome</keyword>
<dbReference type="Gene3D" id="3.90.360.10">
    <property type="entry name" value="Histone acetyl transferase 1 (HAT1), N-terminal domain"/>
    <property type="match status" value="1"/>
</dbReference>
<dbReference type="GO" id="GO:0004402">
    <property type="term" value="F:histone acetyltransferase activity"/>
    <property type="evidence" value="ECO:0007669"/>
    <property type="project" value="UniProtKB-UniRule"/>
</dbReference>
<evidence type="ECO:0000256" key="4">
    <source>
        <dbReference type="ARBA" id="ARBA00021268"/>
    </source>
</evidence>
<feature type="binding site" evidence="11">
    <location>
        <position position="294"/>
    </location>
    <ligand>
        <name>acetyl-CoA</name>
        <dbReference type="ChEBI" id="CHEBI:57288"/>
    </ligand>
</feature>
<dbReference type="GO" id="GO:0000781">
    <property type="term" value="C:chromosome, telomeric region"/>
    <property type="evidence" value="ECO:0007669"/>
    <property type="project" value="GOC"/>
</dbReference>
<dbReference type="InParanoid" id="A0A136JC65"/>
<dbReference type="InterPro" id="IPR013523">
    <property type="entry name" value="Hist_AcTrfase_HAT1_C"/>
</dbReference>
<evidence type="ECO:0000256" key="3">
    <source>
        <dbReference type="ARBA" id="ARBA00013184"/>
    </source>
</evidence>
<dbReference type="EMBL" id="KQ964247">
    <property type="protein sequence ID" value="KXJ94668.1"/>
    <property type="molecule type" value="Genomic_DNA"/>
</dbReference>
<feature type="site" description="Interaction with histone H4 N-terminus" evidence="12">
    <location>
        <position position="183"/>
    </location>
</feature>
<evidence type="ECO:0000256" key="12">
    <source>
        <dbReference type="PIRSR" id="PIRSR038084-3"/>
    </source>
</evidence>
<dbReference type="Gene3D" id="1.10.10.390">
    <property type="match status" value="1"/>
</dbReference>
<keyword evidence="5 9" id="KW-0808">Transferase</keyword>
<comment type="function">
    <text evidence="9">Catalytic component of the histone acetylase B (HAT-B) complex. Has intrinsic substrate specificity that modifies lysine in recognition sequence GXGKXG. Involved in DNA double-strand break repair.</text>
</comment>
<dbReference type="GO" id="GO:0005737">
    <property type="term" value="C:cytoplasm"/>
    <property type="evidence" value="ECO:0007669"/>
    <property type="project" value="UniProtKB-SubCell"/>
</dbReference>
<dbReference type="FunCoup" id="A0A136JC65">
    <property type="interactions" value="1100"/>
</dbReference>
<evidence type="ECO:0000256" key="11">
    <source>
        <dbReference type="PIRSR" id="PIRSR038084-2"/>
    </source>
</evidence>
<organism evidence="14 15">
    <name type="scientific">Microdochium bolleyi</name>
    <dbReference type="NCBI Taxonomy" id="196109"/>
    <lineage>
        <taxon>Eukaryota</taxon>
        <taxon>Fungi</taxon>
        <taxon>Dikarya</taxon>
        <taxon>Ascomycota</taxon>
        <taxon>Pezizomycotina</taxon>
        <taxon>Sordariomycetes</taxon>
        <taxon>Xylariomycetidae</taxon>
        <taxon>Xylariales</taxon>
        <taxon>Microdochiaceae</taxon>
        <taxon>Microdochium</taxon>
    </lineage>
</organism>
<sequence length="497" mass="56584">MSDEQWTVDATETTNISLVQNAAKGLTRIETFQPRFTYPIFEDERIFGHQGLKINIDFNASDMRPHFSTSSTKKYADVSGTEPEDVRKTMDDFLPKVAFQKKSDFEAAIKDVPSDWTPPGERIKTISKNGDTYEIWRGTLDNPAVRQLVKRIQIFVLFFIEGGSYIGIDTEGNDEPDSTLARWSVYFVYKKQSDQYIFQGYSTVYHFWLFQDLTPPASPQRDTTTAIKPKTDNAWELPNGDHLLRQMAHRARISQFIILPPFQGKGIGAMLYSTIFGLHAQEEATKEVTIEDPNEDFDLLRDLCDMRYLRENEPEFASLKVNSKIPYLPKFGGVLHHDTRITLSEGSTSSGNAGGVVDYEALEKLRVKVKIAPRQFWRLVEMHLMSTLPESVRPAADMSALKPAPTKVDEHVYTLWRLLLKQRLYRRNISILGEFEVTERILKLNETVSNVEGEYARILERLDATPSVAADKNGKRKADMLDGDGAPVSKKVRIEDA</sequence>
<evidence type="ECO:0000313" key="14">
    <source>
        <dbReference type="EMBL" id="KXJ94668.1"/>
    </source>
</evidence>
<evidence type="ECO:0000256" key="5">
    <source>
        <dbReference type="ARBA" id="ARBA00022679"/>
    </source>
</evidence>
<dbReference type="PANTHER" id="PTHR12046">
    <property type="entry name" value="HISTONE ACETYLTRANSFERASE TYPE B CATALYTIC SUBUNIT"/>
    <property type="match status" value="1"/>
</dbReference>
<dbReference type="GO" id="GO:0005634">
    <property type="term" value="C:nucleus"/>
    <property type="evidence" value="ECO:0007669"/>
    <property type="project" value="UniProtKB-SubCell"/>
</dbReference>
<dbReference type="AlphaFoldDB" id="A0A136JC65"/>
<feature type="binding site" evidence="11">
    <location>
        <begin position="256"/>
        <end position="258"/>
    </location>
    <ligand>
        <name>acetyl-CoA</name>
        <dbReference type="ChEBI" id="CHEBI:57288"/>
    </ligand>
</feature>
<dbReference type="InterPro" id="IPR019467">
    <property type="entry name" value="Hat1_N"/>
</dbReference>
<evidence type="ECO:0000256" key="7">
    <source>
        <dbReference type="ARBA" id="ARBA00023315"/>
    </source>
</evidence>